<sequence>MDMRDCGQPLSYADNWEVIADCPNQVRRFFDAATWFTRQLDMEVSPSKSWSWAALPEHRQQLRTIAVDGHAIGVVSGATDLGAHVAYSRRPGAATLAARFQKAGRQAKRIACAPLPADARAGMVRQSVLPMALYGCSTASVSNKTVGTLRTAVANALVKRRTRRRLDLLFGCVRDVSLDPAFAIVHTRLVTMRRLVMKHRAVAGRVAGVVAASQAAPRAPRSGPVRFLQLSLRSVGWQLQLDLTLTRSGRVFGHLVNSAANLLQDLLKHDFRAAGVVRLRQQQTYRDLAQVDVAAVQRSLRALPAPDRALLTVHLVGSVEVAANRRRGAVSSAPGDDICPRCQAGVPETLERRIWECPRWQAARAGHAVTARWRALPVMLRSHGLPELQQEDTDLLEALVEEQWQPPAAPRAVGADVCLTCTDGSAHPDWPWAGHGGIAEGMTWSSPLLGFVQTINRAELTAAIVAMSIPRPLLLVVDSMYVLNGLKKIIAGTLKVRSQTLNGDLWQQAARMLAMRPAGSVELGKIKSHLSLDTLTGVAREWAAGNAEADRHAGDGRLSRPGMADACRRVQRRRRLTGEVHAVMLAVGKAAAEANKPYNAARARVSRVVAQERVKRRLEDEDNMPLTELLRPRQRRRLQAPAAMGMPGAAAAAADPEDMLLSELLLPAGA</sequence>
<dbReference type="OMA" id="PIHITAC"/>
<gene>
    <name evidence="2" type="ORF">PGLA1383_LOCUS52980</name>
</gene>
<reference evidence="2" key="1">
    <citation type="submission" date="2021-02" db="EMBL/GenBank/DDBJ databases">
        <authorList>
            <person name="Dougan E. K."/>
            <person name="Rhodes N."/>
            <person name="Thang M."/>
            <person name="Chan C."/>
        </authorList>
    </citation>
    <scope>NUCLEOTIDE SEQUENCE</scope>
</reference>
<dbReference type="GO" id="GO:0004523">
    <property type="term" value="F:RNA-DNA hybrid ribonuclease activity"/>
    <property type="evidence" value="ECO:0007669"/>
    <property type="project" value="InterPro"/>
</dbReference>
<feature type="non-terminal residue" evidence="2">
    <location>
        <position position="670"/>
    </location>
</feature>
<protein>
    <recommendedName>
        <fullName evidence="1">RNase H type-1 domain-containing protein</fullName>
    </recommendedName>
</protein>
<evidence type="ECO:0000259" key="1">
    <source>
        <dbReference type="Pfam" id="PF00075"/>
    </source>
</evidence>
<accession>A0A813HIX6</accession>
<dbReference type="EMBL" id="CAJNNV010031740">
    <property type="protein sequence ID" value="CAE8637647.1"/>
    <property type="molecule type" value="Genomic_DNA"/>
</dbReference>
<dbReference type="Proteomes" id="UP000654075">
    <property type="component" value="Unassembled WGS sequence"/>
</dbReference>
<dbReference type="InterPro" id="IPR036397">
    <property type="entry name" value="RNaseH_sf"/>
</dbReference>
<dbReference type="Gene3D" id="3.30.420.10">
    <property type="entry name" value="Ribonuclease H-like superfamily/Ribonuclease H"/>
    <property type="match status" value="1"/>
</dbReference>
<evidence type="ECO:0000313" key="3">
    <source>
        <dbReference type="Proteomes" id="UP000654075"/>
    </source>
</evidence>
<dbReference type="OrthoDB" id="448147at2759"/>
<feature type="domain" description="RNase H type-1" evidence="1">
    <location>
        <begin position="422"/>
        <end position="556"/>
    </location>
</feature>
<name>A0A813HIX6_POLGL</name>
<dbReference type="InterPro" id="IPR012337">
    <property type="entry name" value="RNaseH-like_sf"/>
</dbReference>
<comment type="caution">
    <text evidence="2">The sequence shown here is derived from an EMBL/GenBank/DDBJ whole genome shotgun (WGS) entry which is preliminary data.</text>
</comment>
<keyword evidence="3" id="KW-1185">Reference proteome</keyword>
<dbReference type="InterPro" id="IPR002156">
    <property type="entry name" value="RNaseH_domain"/>
</dbReference>
<dbReference type="Pfam" id="PF00075">
    <property type="entry name" value="RNase_H"/>
    <property type="match status" value="1"/>
</dbReference>
<organism evidence="2 3">
    <name type="scientific">Polarella glacialis</name>
    <name type="common">Dinoflagellate</name>
    <dbReference type="NCBI Taxonomy" id="89957"/>
    <lineage>
        <taxon>Eukaryota</taxon>
        <taxon>Sar</taxon>
        <taxon>Alveolata</taxon>
        <taxon>Dinophyceae</taxon>
        <taxon>Suessiales</taxon>
        <taxon>Suessiaceae</taxon>
        <taxon>Polarella</taxon>
    </lineage>
</organism>
<dbReference type="SUPFAM" id="SSF53098">
    <property type="entry name" value="Ribonuclease H-like"/>
    <property type="match status" value="1"/>
</dbReference>
<dbReference type="AlphaFoldDB" id="A0A813HIX6"/>
<dbReference type="GO" id="GO:0003676">
    <property type="term" value="F:nucleic acid binding"/>
    <property type="evidence" value="ECO:0007669"/>
    <property type="project" value="InterPro"/>
</dbReference>
<proteinExistence type="predicted"/>
<evidence type="ECO:0000313" key="2">
    <source>
        <dbReference type="EMBL" id="CAE8637647.1"/>
    </source>
</evidence>